<protein>
    <submittedName>
        <fullName evidence="4">Acyl carrier protein</fullName>
    </submittedName>
</protein>
<dbReference type="GO" id="GO:0006633">
    <property type="term" value="P:fatty acid biosynthetic process"/>
    <property type="evidence" value="ECO:0007669"/>
    <property type="project" value="InterPro"/>
</dbReference>
<dbReference type="EMBL" id="AUZY01006893">
    <property type="protein sequence ID" value="EQD52821.1"/>
    <property type="molecule type" value="Genomic_DNA"/>
</dbReference>
<evidence type="ECO:0000256" key="2">
    <source>
        <dbReference type="ARBA" id="ARBA00022553"/>
    </source>
</evidence>
<dbReference type="NCBIfam" id="NF003757">
    <property type="entry name" value="PRK05350.1"/>
    <property type="match status" value="1"/>
</dbReference>
<dbReference type="InterPro" id="IPR036736">
    <property type="entry name" value="ACP-like_sf"/>
</dbReference>
<dbReference type="HAMAP" id="MF_01217">
    <property type="entry name" value="Acyl_carrier"/>
    <property type="match status" value="1"/>
</dbReference>
<evidence type="ECO:0000256" key="1">
    <source>
        <dbReference type="ARBA" id="ARBA00022450"/>
    </source>
</evidence>
<dbReference type="InterPro" id="IPR003231">
    <property type="entry name" value="ACP"/>
</dbReference>
<feature type="domain" description="Carrier" evidence="3">
    <location>
        <begin position="4"/>
        <end position="79"/>
    </location>
</feature>
<keyword evidence="1" id="KW-0596">Phosphopantetheine</keyword>
<reference evidence="4" key="1">
    <citation type="submission" date="2013-08" db="EMBL/GenBank/DDBJ databases">
        <authorList>
            <person name="Mendez C."/>
            <person name="Richter M."/>
            <person name="Ferrer M."/>
            <person name="Sanchez J."/>
        </authorList>
    </citation>
    <scope>NUCLEOTIDE SEQUENCE</scope>
</reference>
<dbReference type="Gene3D" id="1.10.1200.10">
    <property type="entry name" value="ACP-like"/>
    <property type="match status" value="1"/>
</dbReference>
<organism evidence="4">
    <name type="scientific">mine drainage metagenome</name>
    <dbReference type="NCBI Taxonomy" id="410659"/>
    <lineage>
        <taxon>unclassified sequences</taxon>
        <taxon>metagenomes</taxon>
        <taxon>ecological metagenomes</taxon>
    </lineage>
</organism>
<proteinExistence type="inferred from homology"/>
<sequence>MDAQEVFHQLQSTLVEQFELDPAQITSEARLREDLDLDSIDAVDLVIKLQEITGRKVSHEDFKGVRTVGDIQRIIEKLLATPK</sequence>
<dbReference type="AlphaFoldDB" id="T0ZX71"/>
<reference evidence="4" key="2">
    <citation type="journal article" date="2014" name="ISME J.">
        <title>Microbial stratification in low pH oxic and suboxic macroscopic growths along an acid mine drainage.</title>
        <authorList>
            <person name="Mendez-Garcia C."/>
            <person name="Mesa V."/>
            <person name="Sprenger R.R."/>
            <person name="Richter M."/>
            <person name="Diez M.S."/>
            <person name="Solano J."/>
            <person name="Bargiela R."/>
            <person name="Golyshina O.V."/>
            <person name="Manteca A."/>
            <person name="Ramos J.L."/>
            <person name="Gallego J.R."/>
            <person name="Llorente I."/>
            <person name="Martins Dos Santos V.A."/>
            <person name="Jensen O.N."/>
            <person name="Pelaez A.I."/>
            <person name="Sanchez J."/>
            <person name="Ferrer M."/>
        </authorList>
    </citation>
    <scope>NUCLEOTIDE SEQUENCE</scope>
</reference>
<comment type="caution">
    <text evidence="4">The sequence shown here is derived from an EMBL/GenBank/DDBJ whole genome shotgun (WGS) entry which is preliminary data.</text>
</comment>
<evidence type="ECO:0000259" key="3">
    <source>
        <dbReference type="PROSITE" id="PS50075"/>
    </source>
</evidence>
<accession>T0ZX71</accession>
<dbReference type="SUPFAM" id="SSF47336">
    <property type="entry name" value="ACP-like"/>
    <property type="match status" value="1"/>
</dbReference>
<gene>
    <name evidence="4" type="ORF">B1B_10523</name>
</gene>
<dbReference type="Pfam" id="PF00550">
    <property type="entry name" value="PP-binding"/>
    <property type="match status" value="1"/>
</dbReference>
<dbReference type="PROSITE" id="PS50075">
    <property type="entry name" value="CARRIER"/>
    <property type="match status" value="1"/>
</dbReference>
<evidence type="ECO:0000313" key="4">
    <source>
        <dbReference type="EMBL" id="EQD52821.1"/>
    </source>
</evidence>
<name>T0ZX71_9ZZZZ</name>
<dbReference type="InterPro" id="IPR009081">
    <property type="entry name" value="PP-bd_ACP"/>
</dbReference>
<keyword evidence="2" id="KW-0597">Phosphoprotein</keyword>